<dbReference type="AlphaFoldDB" id="A0A413V8T3"/>
<proteinExistence type="predicted"/>
<comment type="caution">
    <text evidence="1">The sequence shown here is derived from an EMBL/GenBank/DDBJ whole genome shotgun (WGS) entry which is preliminary data.</text>
</comment>
<accession>A0A413V8T3</accession>
<sequence>MKITYIGLIILLSGISINTKGQNTNHHFIFDQFREATVLYKNQKRTHATLNYNKATEEMIYTSQEGKNMALYPIDQIDTIYFDKRKFIPVDNRFYEVLTQDRYTLYASYRCRMSVRAQNIGYGTSSTTAIDNISSLNTSGEIYQLKLPENYKAEPYVWYYIEIANELNKFSKAKELIKLFPDLKKEITSFIKENRIKNSTQDIVEVVQYISDL</sequence>
<organism evidence="1 2">
    <name type="scientific">Bacteroides nordii</name>
    <dbReference type="NCBI Taxonomy" id="291645"/>
    <lineage>
        <taxon>Bacteria</taxon>
        <taxon>Pseudomonadati</taxon>
        <taxon>Bacteroidota</taxon>
        <taxon>Bacteroidia</taxon>
        <taxon>Bacteroidales</taxon>
        <taxon>Bacteroidaceae</taxon>
        <taxon>Bacteroides</taxon>
    </lineage>
</organism>
<evidence type="ECO:0000313" key="1">
    <source>
        <dbReference type="EMBL" id="RHB30012.1"/>
    </source>
</evidence>
<gene>
    <name evidence="1" type="ORF">DW888_19220</name>
</gene>
<protein>
    <submittedName>
        <fullName evidence="1">Uncharacterized protein</fullName>
    </submittedName>
</protein>
<dbReference type="Proteomes" id="UP000284379">
    <property type="component" value="Unassembled WGS sequence"/>
</dbReference>
<dbReference type="EMBL" id="QSGO01000029">
    <property type="protein sequence ID" value="RHB30012.1"/>
    <property type="molecule type" value="Genomic_DNA"/>
</dbReference>
<reference evidence="1 2" key="1">
    <citation type="submission" date="2018-08" db="EMBL/GenBank/DDBJ databases">
        <title>A genome reference for cultivated species of the human gut microbiota.</title>
        <authorList>
            <person name="Zou Y."/>
            <person name="Xue W."/>
            <person name="Luo G."/>
        </authorList>
    </citation>
    <scope>NUCLEOTIDE SEQUENCE [LARGE SCALE GENOMIC DNA]</scope>
    <source>
        <strain evidence="1 2">AM40-30BH</strain>
    </source>
</reference>
<dbReference type="GeneID" id="69505010"/>
<evidence type="ECO:0000313" key="2">
    <source>
        <dbReference type="Proteomes" id="UP000284379"/>
    </source>
</evidence>
<dbReference type="RefSeq" id="WP_007483957.1">
    <property type="nucleotide sequence ID" value="NZ_CABJFV010000029.1"/>
</dbReference>
<name>A0A413V8T3_9BACE</name>